<dbReference type="EMBL" id="AP009049">
    <property type="protein sequence ID" value="BAH06905.1"/>
    <property type="molecule type" value="Genomic_DNA"/>
</dbReference>
<gene>
    <name evidence="1" type="ordered locus">CKR_1854</name>
</gene>
<sequence>MILMEFRLNKVDPEVRQRVKDTTSAGKVHNKRGIFINKDYRDRGKDRQGGFSSELNKYKQGKNKKPILVKAVKTEEVQVEAFKEPKDNISRDRERGTILDVKK</sequence>
<organism evidence="1 2">
    <name type="scientific">Clostridium kluyveri (strain NBRC 12016)</name>
    <dbReference type="NCBI Taxonomy" id="583346"/>
    <lineage>
        <taxon>Bacteria</taxon>
        <taxon>Bacillati</taxon>
        <taxon>Bacillota</taxon>
        <taxon>Clostridia</taxon>
        <taxon>Eubacteriales</taxon>
        <taxon>Clostridiaceae</taxon>
        <taxon>Clostridium</taxon>
    </lineage>
</organism>
<dbReference type="AlphaFoldDB" id="B9E330"/>
<proteinExistence type="predicted"/>
<dbReference type="HOGENOM" id="CLU_178331_0_0_9"/>
<dbReference type="KEGG" id="ckr:CKR_1854"/>
<evidence type="ECO:0000313" key="1">
    <source>
        <dbReference type="EMBL" id="BAH06905.1"/>
    </source>
</evidence>
<protein>
    <submittedName>
        <fullName evidence="1">Uncharacterized protein</fullName>
    </submittedName>
</protein>
<accession>B9E330</accession>
<name>B9E330_CLOK1</name>
<evidence type="ECO:0000313" key="2">
    <source>
        <dbReference type="Proteomes" id="UP000007969"/>
    </source>
</evidence>
<reference evidence="2" key="1">
    <citation type="submission" date="2005-09" db="EMBL/GenBank/DDBJ databases">
        <title>Complete genome sequence of Clostridium kluyveri and comparative genomics of Clostridia species.</title>
        <authorList>
            <person name="Inui M."/>
            <person name="Nonaka H."/>
            <person name="Shinoda Y."/>
            <person name="Ikenaga Y."/>
            <person name="Abe M."/>
            <person name="Naito K."/>
            <person name="Vertes A.A."/>
            <person name="Yukawa H."/>
        </authorList>
    </citation>
    <scope>NUCLEOTIDE SEQUENCE [LARGE SCALE GENOMIC DNA]</scope>
    <source>
        <strain evidence="2">NBRC 12016</strain>
    </source>
</reference>
<dbReference type="Proteomes" id="UP000007969">
    <property type="component" value="Chromosome"/>
</dbReference>